<organism evidence="1 2">
    <name type="scientific">Danaus plexippus plexippus</name>
    <dbReference type="NCBI Taxonomy" id="278856"/>
    <lineage>
        <taxon>Eukaryota</taxon>
        <taxon>Metazoa</taxon>
        <taxon>Ecdysozoa</taxon>
        <taxon>Arthropoda</taxon>
        <taxon>Hexapoda</taxon>
        <taxon>Insecta</taxon>
        <taxon>Pterygota</taxon>
        <taxon>Neoptera</taxon>
        <taxon>Endopterygota</taxon>
        <taxon>Lepidoptera</taxon>
        <taxon>Glossata</taxon>
        <taxon>Ditrysia</taxon>
        <taxon>Papilionoidea</taxon>
        <taxon>Nymphalidae</taxon>
        <taxon>Danainae</taxon>
        <taxon>Danaini</taxon>
        <taxon>Danaina</taxon>
        <taxon>Danaus</taxon>
        <taxon>Danaus</taxon>
    </lineage>
</organism>
<dbReference type="KEGG" id="dpl:KGM_213059"/>
<accession>A0A212F4J9</accession>
<dbReference type="GO" id="GO:0005829">
    <property type="term" value="C:cytosol"/>
    <property type="evidence" value="ECO:0007669"/>
    <property type="project" value="TreeGrafter"/>
</dbReference>
<dbReference type="PANTHER" id="PTHR33539">
    <property type="entry name" value="UPF0764 PROTEIN C16ORF89"/>
    <property type="match status" value="1"/>
</dbReference>
<keyword evidence="2" id="KW-1185">Reference proteome</keyword>
<evidence type="ECO:0000313" key="2">
    <source>
        <dbReference type="Proteomes" id="UP000007151"/>
    </source>
</evidence>
<comment type="caution">
    <text evidence="1">The sequence shown here is derived from an EMBL/GenBank/DDBJ whole genome shotgun (WGS) entry which is preliminary data.</text>
</comment>
<dbReference type="EMBL" id="AGBW02010351">
    <property type="protein sequence ID" value="OWR48654.1"/>
    <property type="molecule type" value="Genomic_DNA"/>
</dbReference>
<dbReference type="PANTHER" id="PTHR33539:SF1">
    <property type="entry name" value="UPF0764 PROTEIN C16ORF89"/>
    <property type="match status" value="1"/>
</dbReference>
<reference evidence="1 2" key="1">
    <citation type="journal article" date="2011" name="Cell">
        <title>The monarch butterfly genome yields insights into long-distance migration.</title>
        <authorList>
            <person name="Zhan S."/>
            <person name="Merlin C."/>
            <person name="Boore J.L."/>
            <person name="Reppert S.M."/>
        </authorList>
    </citation>
    <scope>NUCLEOTIDE SEQUENCE [LARGE SCALE GENOMIC DNA]</scope>
    <source>
        <strain evidence="1">F-2</strain>
    </source>
</reference>
<evidence type="ECO:0000313" key="1">
    <source>
        <dbReference type="EMBL" id="OWR48654.1"/>
    </source>
</evidence>
<dbReference type="eggNOG" id="ENOG502S8EP">
    <property type="taxonomic scope" value="Eukaryota"/>
</dbReference>
<dbReference type="InterPro" id="IPR031751">
    <property type="entry name" value="DUF4735"/>
</dbReference>
<dbReference type="STRING" id="278856.A0A212F4J9"/>
<dbReference type="GO" id="GO:0016020">
    <property type="term" value="C:membrane"/>
    <property type="evidence" value="ECO:0007669"/>
    <property type="project" value="TreeGrafter"/>
</dbReference>
<sequence length="137" mass="15378">MCYQILTEGNDFGYALCHRIIILAMANIGQGCAILSDTEDEALKHNLCKMAYAEATYIAFHDYTLADLVFEIICVCALEGKAQFLRRTWLLNLLSFQSDDGCFGYFDVENKICNSHTIALASGAYSAAIRFIVEEFY</sequence>
<protein>
    <submittedName>
        <fullName evidence="1">Uncharacterized protein</fullName>
    </submittedName>
</protein>
<dbReference type="AlphaFoldDB" id="A0A212F4J9"/>
<dbReference type="InParanoid" id="A0A212F4J9"/>
<gene>
    <name evidence="1" type="ORF">KGM_213059</name>
</gene>
<name>A0A212F4J9_DANPL</name>
<proteinExistence type="predicted"/>
<dbReference type="Pfam" id="PF15882">
    <property type="entry name" value="DUF4735"/>
    <property type="match status" value="1"/>
</dbReference>
<dbReference type="Proteomes" id="UP000007151">
    <property type="component" value="Unassembled WGS sequence"/>
</dbReference>